<dbReference type="InterPro" id="IPR050626">
    <property type="entry name" value="Peptidase_M16"/>
</dbReference>
<feature type="domain" description="Peptidase M16 C-terminal" evidence="7">
    <location>
        <begin position="684"/>
        <end position="856"/>
    </location>
</feature>
<evidence type="ECO:0000256" key="1">
    <source>
        <dbReference type="ARBA" id="ARBA00007261"/>
    </source>
</evidence>
<keyword evidence="4" id="KW-0862">Zinc</keyword>
<feature type="domain" description="Peptidase M16 N-terminal" evidence="6">
    <location>
        <begin position="537"/>
        <end position="644"/>
    </location>
</feature>
<protein>
    <submittedName>
        <fullName evidence="8">Pitrilysin family protein</fullName>
    </submittedName>
</protein>
<feature type="domain" description="Peptidase M16 N-terminal" evidence="6">
    <location>
        <begin position="63"/>
        <end position="180"/>
    </location>
</feature>
<organism evidence="8 9">
    <name type="scientific">Vibrio algarum</name>
    <dbReference type="NCBI Taxonomy" id="3020714"/>
    <lineage>
        <taxon>Bacteria</taxon>
        <taxon>Pseudomonadati</taxon>
        <taxon>Pseudomonadota</taxon>
        <taxon>Gammaproteobacteria</taxon>
        <taxon>Vibrionales</taxon>
        <taxon>Vibrionaceae</taxon>
        <taxon>Vibrio</taxon>
    </lineage>
</organism>
<dbReference type="PANTHER" id="PTHR43690">
    <property type="entry name" value="NARDILYSIN"/>
    <property type="match status" value="1"/>
</dbReference>
<dbReference type="PROSITE" id="PS51257">
    <property type="entry name" value="PROKAR_LIPOPROTEIN"/>
    <property type="match status" value="1"/>
</dbReference>
<accession>A0ABT4YNE2</accession>
<sequence length="950" mass="106306">MSKIWFGAVSLVALYGCSQTASFDSDVQIPENITFVEQSIAQPNKVSIPYSKFVLDNGLTLILSPDDSDPLVHVDVTYHVGSAREQVGKSGFAHFFEHMMFQGSEHVGDQEHFKIITEAGGTLNGTTNRDRTNYFETVPSNQLEKVLWLESDRMGFLIDAVSQKKFEIQRDTVKNERAQNYDNRPYGLMWERLGEALYPEGHPYSWQTIGYVEDLDRVDVNDLKAFFLRWYGPNNATLTIGGDIDVEQTLNWVNKYFGSIPTGPEVEKADKQPVELTKDRYITLEDRIKQPMVMIGWPTTYRGEESQAALDTLASVLGSGKNSVLYQELVKSEKVIDAGAFHQCAELSCSFYVYAMGDSGEQGDLSKIYGDLMSALVDFKDTGVEEDKLEQIIGQAESSAVFALQSVRGKVTQLASNETFYGQPDRIEIQLEQLKSVTPEAVMSAYNSFVDGKNKVTLSVVPKGQLDLVVKPANFVTPERTLPTYKKVKNSDLEYTKAKDSFDRTQMPPVGGAVKGIMPELYNVYLDNGIEILGSESRETPTVELQIMLPAGHRYVSKGKEGLANFTSEMMQEGTTERSIETIQAELDKLGSSISFGSGNYTTTISVSSLEKNLSQTLDIVEEMLFKPAFKQEDFDRIKKQSVEGLIYEHQKPAWLASQATRQILFGRSTFGRSNDGTLQSIESIQLDDVKAFYDSNYTPLGAQVVVVGDVSKETLIQNLSFMSDWQGSDAPILRPQIVKAKDTQHIYLIDKPKAPQSVVRLVRQGLPYDTVGEQYLSQLANFNLAGNFNSRINQNLREDKGYTYGASGYHASNREIGIIVFDAQVRADSTIPSIQELIKEMKQYSEGGMTSKELSFMRLAVGQQDALKYETPSQKARLLSNIINYSLDEDYVEQRNTVLSNVSRSKLNDVASKWFNPKDYQIIVVGDANTLKPQLEKLDIPLIELEISK</sequence>
<gene>
    <name evidence="8" type="ORF">PGX00_04730</name>
</gene>
<evidence type="ECO:0000313" key="8">
    <source>
        <dbReference type="EMBL" id="MDB1123018.1"/>
    </source>
</evidence>
<evidence type="ECO:0000256" key="4">
    <source>
        <dbReference type="ARBA" id="ARBA00022833"/>
    </source>
</evidence>
<dbReference type="EMBL" id="JAQLOI010000001">
    <property type="protein sequence ID" value="MDB1123018.1"/>
    <property type="molecule type" value="Genomic_DNA"/>
</dbReference>
<dbReference type="RefSeq" id="WP_272133341.1">
    <property type="nucleotide sequence ID" value="NZ_JAQLOI010000001.1"/>
</dbReference>
<evidence type="ECO:0000256" key="2">
    <source>
        <dbReference type="ARBA" id="ARBA00022670"/>
    </source>
</evidence>
<dbReference type="SUPFAM" id="SSF63411">
    <property type="entry name" value="LuxS/MPP-like metallohydrolase"/>
    <property type="match status" value="4"/>
</dbReference>
<proteinExistence type="inferred from homology"/>
<evidence type="ECO:0000256" key="5">
    <source>
        <dbReference type="ARBA" id="ARBA00023049"/>
    </source>
</evidence>
<evidence type="ECO:0000259" key="6">
    <source>
        <dbReference type="Pfam" id="PF00675"/>
    </source>
</evidence>
<feature type="domain" description="Peptidase M16 C-terminal" evidence="7">
    <location>
        <begin position="218"/>
        <end position="393"/>
    </location>
</feature>
<evidence type="ECO:0000256" key="3">
    <source>
        <dbReference type="ARBA" id="ARBA00022801"/>
    </source>
</evidence>
<dbReference type="InterPro" id="IPR011249">
    <property type="entry name" value="Metalloenz_LuxS/M16"/>
</dbReference>
<dbReference type="InterPro" id="IPR011765">
    <property type="entry name" value="Pept_M16_N"/>
</dbReference>
<keyword evidence="9" id="KW-1185">Reference proteome</keyword>
<dbReference type="Pfam" id="PF05193">
    <property type="entry name" value="Peptidase_M16_C"/>
    <property type="match status" value="2"/>
</dbReference>
<comment type="caution">
    <text evidence="8">The sequence shown here is derived from an EMBL/GenBank/DDBJ whole genome shotgun (WGS) entry which is preliminary data.</text>
</comment>
<dbReference type="Proteomes" id="UP001210678">
    <property type="component" value="Unassembled WGS sequence"/>
</dbReference>
<reference evidence="8 9" key="1">
    <citation type="submission" date="2023-01" db="EMBL/GenBank/DDBJ databases">
        <title>Vibrio sp. KJ40-1 sp.nov, isolated from marine algae.</title>
        <authorList>
            <person name="Butt M."/>
            <person name="Kim J.M.J."/>
            <person name="Jeon C.O.C."/>
        </authorList>
    </citation>
    <scope>NUCLEOTIDE SEQUENCE [LARGE SCALE GENOMIC DNA]</scope>
    <source>
        <strain evidence="8 9">KJ40-1</strain>
    </source>
</reference>
<dbReference type="Gene3D" id="3.30.830.10">
    <property type="entry name" value="Metalloenzyme, LuxS/M16 peptidase-like"/>
    <property type="match status" value="4"/>
</dbReference>
<evidence type="ECO:0000259" key="7">
    <source>
        <dbReference type="Pfam" id="PF05193"/>
    </source>
</evidence>
<keyword evidence="3" id="KW-0378">Hydrolase</keyword>
<dbReference type="Pfam" id="PF00675">
    <property type="entry name" value="Peptidase_M16"/>
    <property type="match status" value="2"/>
</dbReference>
<name>A0ABT4YNE2_9VIBR</name>
<comment type="similarity">
    <text evidence="1">Belongs to the peptidase M16 family.</text>
</comment>
<keyword evidence="5" id="KW-0482">Metalloprotease</keyword>
<keyword evidence="2" id="KW-0645">Protease</keyword>
<dbReference type="PANTHER" id="PTHR43690:SF35">
    <property type="entry name" value="NON-CATALYTIC MEMBER OF PEPTIDASE SUBFAMILY M16B-RELATED"/>
    <property type="match status" value="1"/>
</dbReference>
<dbReference type="InterPro" id="IPR007863">
    <property type="entry name" value="Peptidase_M16_C"/>
</dbReference>
<evidence type="ECO:0000313" key="9">
    <source>
        <dbReference type="Proteomes" id="UP001210678"/>
    </source>
</evidence>